<gene>
    <name evidence="2" type="ORF">BU26DRAFT_502781</name>
</gene>
<evidence type="ECO:0000313" key="3">
    <source>
        <dbReference type="Proteomes" id="UP000800094"/>
    </source>
</evidence>
<dbReference type="InterPro" id="IPR032710">
    <property type="entry name" value="NTF2-like_dom_sf"/>
</dbReference>
<dbReference type="OrthoDB" id="3724021at2759"/>
<dbReference type="InterPro" id="IPR037401">
    <property type="entry name" value="SnoaL-like"/>
</dbReference>
<evidence type="ECO:0000259" key="1">
    <source>
        <dbReference type="Pfam" id="PF13577"/>
    </source>
</evidence>
<sequence>MYGVAATTRIKANSTRAQSTTTTAMIESDSLTTATAAVDIAKIANLLKRERFHRDTAQWDLCRAAYHPNASKTYINVAWYEGDIDGFLSRSAKVHQGKVNIIHTSFDPVSIHVNGHRAISEAFCLVTSSLTLGGVDYELASHMRLATRLEKSSDAAGQWHMLSLESTYVRDRLVSCFPGVNVGDSPLTMTEEVLAYPKSYRHLAFVMLNRGLAPRLDLPHEDDQESVRAVLDRNRVFLAGAEEIHKN</sequence>
<evidence type="ECO:0000313" key="2">
    <source>
        <dbReference type="EMBL" id="KAF2252292.1"/>
    </source>
</evidence>
<reference evidence="2" key="1">
    <citation type="journal article" date="2020" name="Stud. Mycol.">
        <title>101 Dothideomycetes genomes: a test case for predicting lifestyles and emergence of pathogens.</title>
        <authorList>
            <person name="Haridas S."/>
            <person name="Albert R."/>
            <person name="Binder M."/>
            <person name="Bloem J."/>
            <person name="Labutti K."/>
            <person name="Salamov A."/>
            <person name="Andreopoulos B."/>
            <person name="Baker S."/>
            <person name="Barry K."/>
            <person name="Bills G."/>
            <person name="Bluhm B."/>
            <person name="Cannon C."/>
            <person name="Castanera R."/>
            <person name="Culley D."/>
            <person name="Daum C."/>
            <person name="Ezra D."/>
            <person name="Gonzalez J."/>
            <person name="Henrissat B."/>
            <person name="Kuo A."/>
            <person name="Liang C."/>
            <person name="Lipzen A."/>
            <person name="Lutzoni F."/>
            <person name="Magnuson J."/>
            <person name="Mondo S."/>
            <person name="Nolan M."/>
            <person name="Ohm R."/>
            <person name="Pangilinan J."/>
            <person name="Park H.-J."/>
            <person name="Ramirez L."/>
            <person name="Alfaro M."/>
            <person name="Sun H."/>
            <person name="Tritt A."/>
            <person name="Yoshinaga Y."/>
            <person name="Zwiers L.-H."/>
            <person name="Turgeon B."/>
            <person name="Goodwin S."/>
            <person name="Spatafora J."/>
            <person name="Crous P."/>
            <person name="Grigoriev I."/>
        </authorList>
    </citation>
    <scope>NUCLEOTIDE SEQUENCE</scope>
    <source>
        <strain evidence="2">CBS 122368</strain>
    </source>
</reference>
<name>A0A6A6IR65_9PLEO</name>
<dbReference type="EMBL" id="ML987192">
    <property type="protein sequence ID" value="KAF2252292.1"/>
    <property type="molecule type" value="Genomic_DNA"/>
</dbReference>
<keyword evidence="3" id="KW-1185">Reference proteome</keyword>
<dbReference type="RefSeq" id="XP_033687296.1">
    <property type="nucleotide sequence ID" value="XM_033826656.1"/>
</dbReference>
<dbReference type="Proteomes" id="UP000800094">
    <property type="component" value="Unassembled WGS sequence"/>
</dbReference>
<protein>
    <recommendedName>
        <fullName evidence="1">SnoaL-like domain-containing protein</fullName>
    </recommendedName>
</protein>
<dbReference type="Pfam" id="PF13577">
    <property type="entry name" value="SnoaL_4"/>
    <property type="match status" value="1"/>
</dbReference>
<dbReference type="SUPFAM" id="SSF54427">
    <property type="entry name" value="NTF2-like"/>
    <property type="match status" value="1"/>
</dbReference>
<dbReference type="AlphaFoldDB" id="A0A6A6IR65"/>
<dbReference type="GeneID" id="54579986"/>
<dbReference type="Gene3D" id="3.10.450.50">
    <property type="match status" value="1"/>
</dbReference>
<feature type="domain" description="SnoaL-like" evidence="1">
    <location>
        <begin position="39"/>
        <end position="162"/>
    </location>
</feature>
<accession>A0A6A6IR65</accession>
<proteinExistence type="predicted"/>
<organism evidence="2 3">
    <name type="scientific">Trematosphaeria pertusa</name>
    <dbReference type="NCBI Taxonomy" id="390896"/>
    <lineage>
        <taxon>Eukaryota</taxon>
        <taxon>Fungi</taxon>
        <taxon>Dikarya</taxon>
        <taxon>Ascomycota</taxon>
        <taxon>Pezizomycotina</taxon>
        <taxon>Dothideomycetes</taxon>
        <taxon>Pleosporomycetidae</taxon>
        <taxon>Pleosporales</taxon>
        <taxon>Massarineae</taxon>
        <taxon>Trematosphaeriaceae</taxon>
        <taxon>Trematosphaeria</taxon>
    </lineage>
</organism>